<dbReference type="SUPFAM" id="SSF144000">
    <property type="entry name" value="Oxysterol-binding protein-like"/>
    <property type="match status" value="1"/>
</dbReference>
<dbReference type="InterPro" id="IPR037239">
    <property type="entry name" value="OSBP_sf"/>
</dbReference>
<dbReference type="PANTHER" id="PTHR10972:SF141">
    <property type="entry name" value="OXYSTEROL-BINDING PROTEIN"/>
    <property type="match status" value="1"/>
</dbReference>
<dbReference type="SMART" id="SM00233">
    <property type="entry name" value="PH"/>
    <property type="match status" value="1"/>
</dbReference>
<evidence type="ECO:0000256" key="1">
    <source>
        <dbReference type="ARBA" id="ARBA00022448"/>
    </source>
</evidence>
<keyword evidence="8" id="KW-1185">Reference proteome</keyword>
<evidence type="ECO:0000256" key="6">
    <source>
        <dbReference type="SAM" id="MobiDB-lite"/>
    </source>
</evidence>
<gene>
    <name evidence="9" type="primary">LOC101855224</name>
</gene>
<dbReference type="Gene3D" id="2.40.160.120">
    <property type="match status" value="1"/>
</dbReference>
<feature type="compositionally biased region" description="Basic and acidic residues" evidence="6">
    <location>
        <begin position="182"/>
        <end position="194"/>
    </location>
</feature>
<dbReference type="Pfam" id="PF01237">
    <property type="entry name" value="Oxysterol_BP"/>
    <property type="match status" value="1"/>
</dbReference>
<evidence type="ECO:0000256" key="4">
    <source>
        <dbReference type="RuleBase" id="RU003844"/>
    </source>
</evidence>
<dbReference type="PROSITE" id="PS01013">
    <property type="entry name" value="OSBP"/>
    <property type="match status" value="1"/>
</dbReference>
<feature type="region of interest" description="Disordered" evidence="6">
    <location>
        <begin position="430"/>
        <end position="450"/>
    </location>
</feature>
<dbReference type="Gene3D" id="3.30.70.3490">
    <property type="match status" value="1"/>
</dbReference>
<reference evidence="9" key="1">
    <citation type="submission" date="2025-08" db="UniProtKB">
        <authorList>
            <consortium name="RefSeq"/>
        </authorList>
    </citation>
    <scope>IDENTIFICATION</scope>
</reference>
<dbReference type="Proteomes" id="UP000694888">
    <property type="component" value="Unplaced"/>
</dbReference>
<evidence type="ECO:0000256" key="3">
    <source>
        <dbReference type="ARBA" id="ARBA00023121"/>
    </source>
</evidence>
<dbReference type="RefSeq" id="XP_012935813.1">
    <property type="nucleotide sequence ID" value="XM_013080359.2"/>
</dbReference>
<dbReference type="InterPro" id="IPR018494">
    <property type="entry name" value="Oxysterol-bd_CS"/>
</dbReference>
<comment type="similarity">
    <text evidence="4">Belongs to the OSBP family.</text>
</comment>
<feature type="region of interest" description="Disordered" evidence="6">
    <location>
        <begin position="154"/>
        <end position="206"/>
    </location>
</feature>
<proteinExistence type="inferred from homology"/>
<dbReference type="Gene3D" id="2.30.29.30">
    <property type="entry name" value="Pleckstrin-homology domain (PH domain)/Phosphotyrosine-binding domain (PTB)"/>
    <property type="match status" value="1"/>
</dbReference>
<evidence type="ECO:0000313" key="9">
    <source>
        <dbReference type="RefSeq" id="XP_012935813.1"/>
    </source>
</evidence>
<keyword evidence="3" id="KW-0446">Lipid-binding</keyword>
<protein>
    <recommendedName>
        <fullName evidence="5">Oxysterol-binding protein</fullName>
    </recommendedName>
</protein>
<dbReference type="InterPro" id="IPR000648">
    <property type="entry name" value="Oxysterol-bd"/>
</dbReference>
<dbReference type="CDD" id="cd13291">
    <property type="entry name" value="PH_ORP10_ORP11"/>
    <property type="match status" value="1"/>
</dbReference>
<dbReference type="SUPFAM" id="SSF50729">
    <property type="entry name" value="PH domain-like"/>
    <property type="match status" value="1"/>
</dbReference>
<dbReference type="Gene3D" id="1.10.287.2720">
    <property type="match status" value="1"/>
</dbReference>
<dbReference type="GeneID" id="101855224"/>
<accession>A0ABM0ZW79</accession>
<name>A0ABM0ZW79_APLCA</name>
<dbReference type="InterPro" id="IPR001849">
    <property type="entry name" value="PH_domain"/>
</dbReference>
<evidence type="ECO:0000313" key="8">
    <source>
        <dbReference type="Proteomes" id="UP000694888"/>
    </source>
</evidence>
<evidence type="ECO:0000256" key="2">
    <source>
        <dbReference type="ARBA" id="ARBA00023055"/>
    </source>
</evidence>
<feature type="compositionally biased region" description="Low complexity" evidence="6">
    <location>
        <begin position="157"/>
        <end position="174"/>
    </location>
</feature>
<dbReference type="PROSITE" id="PS50003">
    <property type="entry name" value="PH_DOMAIN"/>
    <property type="match status" value="1"/>
</dbReference>
<dbReference type="Pfam" id="PF00169">
    <property type="entry name" value="PH"/>
    <property type="match status" value="1"/>
</dbReference>
<sequence length="696" mass="78811">MPLSVDIPFVSPRRLSNFTHNIRRRRLAKFKSKDVQREFDAQEDAKFHKQGKSPACAPMEGQILKFTNVVKGFQYRYFVLDPDSGMLEYFEKEEHKKQRPRGSVHLAAAVVSPSEEDSQTFIVSAGNGEVFKLRAADARTRQLWVDRIRSTAEHHTSNLSQLPPPNLNLTPKSTSSLSGQTRRKESLRRTRGSHESLPISKKSPRNGSFQELQEYFMEAEDFSKHLDDKISALPSSGEYMNALDADLLLLKATSAATLHCIQDCINILQVTEGSEDSPRSQTSIEKMQVQATALRLTEGTKDRAESLPSADEEVPDEEAFHAQELGGVEEHKSVILHLLSQLKLGMDLTKVVLPTFILERRSLLEMFADCMAHPDAFLKIPEIEDPEGRMLAVLEWYLTSFHNGRQSSVAKKPYNPIIGETFHCSWHVDETSSEDKAGQEEEKTDAGDKKTHLTYTAEQVSHHPPVSAFYFECPSRKMKMNASIYTKSKFMGMSIGVVMVGKIHLRLESHDEDYVFGLPSAYARSILTVPWVELGDKVPMVCEKSGYTANIVFHTKPFYGGKLHHTTAEVKNVKTGEICCKVQGEWDSSLEFSYSNGTTKTVDVSTLPISGKFVRPIDQQGEHESRRLWQHVTNALKTNDINTATEHKRMLEEIQREGERHRKDLNIEYTAKHFKKVNGSWIYHSLPDSFEGEPKK</sequence>
<dbReference type="InterPro" id="IPR011993">
    <property type="entry name" value="PH-like_dom_sf"/>
</dbReference>
<keyword evidence="1 5" id="KW-0813">Transport</keyword>
<dbReference type="PANTHER" id="PTHR10972">
    <property type="entry name" value="OXYSTEROL-BINDING PROTEIN-RELATED"/>
    <property type="match status" value="1"/>
</dbReference>
<evidence type="ECO:0000259" key="7">
    <source>
        <dbReference type="PROSITE" id="PS50003"/>
    </source>
</evidence>
<organism evidence="8 9">
    <name type="scientific">Aplysia californica</name>
    <name type="common">California sea hare</name>
    <dbReference type="NCBI Taxonomy" id="6500"/>
    <lineage>
        <taxon>Eukaryota</taxon>
        <taxon>Metazoa</taxon>
        <taxon>Spiralia</taxon>
        <taxon>Lophotrochozoa</taxon>
        <taxon>Mollusca</taxon>
        <taxon>Gastropoda</taxon>
        <taxon>Heterobranchia</taxon>
        <taxon>Euthyneura</taxon>
        <taxon>Tectipleura</taxon>
        <taxon>Aplysiida</taxon>
        <taxon>Aplysioidea</taxon>
        <taxon>Aplysiidae</taxon>
        <taxon>Aplysia</taxon>
    </lineage>
</organism>
<keyword evidence="2 5" id="KW-0445">Lipid transport</keyword>
<feature type="domain" description="PH" evidence="7">
    <location>
        <begin position="56"/>
        <end position="153"/>
    </location>
</feature>
<evidence type="ECO:0000256" key="5">
    <source>
        <dbReference type="RuleBase" id="RU003845"/>
    </source>
</evidence>